<keyword evidence="3" id="KW-1185">Reference proteome</keyword>
<protein>
    <submittedName>
        <fullName evidence="2">tRNA modification GTPase MnmE</fullName>
    </submittedName>
</protein>
<dbReference type="Proteomes" id="UP001228049">
    <property type="component" value="Unassembled WGS sequence"/>
</dbReference>
<reference evidence="2" key="1">
    <citation type="submission" date="2023-04" db="EMBL/GenBank/DDBJ databases">
        <title>Chromosome-level genome of Chaenocephalus aceratus.</title>
        <authorList>
            <person name="Park H."/>
        </authorList>
    </citation>
    <scope>NUCLEOTIDE SEQUENCE</scope>
    <source>
        <strain evidence="2">DE</strain>
        <tissue evidence="2">Muscle</tissue>
    </source>
</reference>
<comment type="caution">
    <text evidence="2">The sequence shown here is derived from an EMBL/GenBank/DDBJ whole genome shotgun (WGS) entry which is preliminary data.</text>
</comment>
<sequence length="68" mass="6987">AGPPAVNFHTTGSSPTLNPNFGNHLPLTSEEGGVEASEFSRNRAGLPPRRAGVSDGNAVQDSAGINTW</sequence>
<dbReference type="AlphaFoldDB" id="A0AAD9BL45"/>
<feature type="region of interest" description="Disordered" evidence="1">
    <location>
        <begin position="27"/>
        <end position="68"/>
    </location>
</feature>
<feature type="non-terminal residue" evidence="2">
    <location>
        <position position="1"/>
    </location>
</feature>
<dbReference type="EMBL" id="JASDAP010000021">
    <property type="protein sequence ID" value="KAK1884822.1"/>
    <property type="molecule type" value="Genomic_DNA"/>
</dbReference>
<evidence type="ECO:0000313" key="2">
    <source>
        <dbReference type="EMBL" id="KAK1884822.1"/>
    </source>
</evidence>
<evidence type="ECO:0000313" key="3">
    <source>
        <dbReference type="Proteomes" id="UP001228049"/>
    </source>
</evidence>
<accession>A0AAD9BL45</accession>
<feature type="non-terminal residue" evidence="2">
    <location>
        <position position="68"/>
    </location>
</feature>
<name>A0AAD9BL45_DISEL</name>
<gene>
    <name evidence="2" type="ORF">KUDE01_031020</name>
</gene>
<organism evidence="2 3">
    <name type="scientific">Dissostichus eleginoides</name>
    <name type="common">Patagonian toothfish</name>
    <name type="synonym">Dissostichus amissus</name>
    <dbReference type="NCBI Taxonomy" id="100907"/>
    <lineage>
        <taxon>Eukaryota</taxon>
        <taxon>Metazoa</taxon>
        <taxon>Chordata</taxon>
        <taxon>Craniata</taxon>
        <taxon>Vertebrata</taxon>
        <taxon>Euteleostomi</taxon>
        <taxon>Actinopterygii</taxon>
        <taxon>Neopterygii</taxon>
        <taxon>Teleostei</taxon>
        <taxon>Neoteleostei</taxon>
        <taxon>Acanthomorphata</taxon>
        <taxon>Eupercaria</taxon>
        <taxon>Perciformes</taxon>
        <taxon>Notothenioidei</taxon>
        <taxon>Nototheniidae</taxon>
        <taxon>Dissostichus</taxon>
    </lineage>
</organism>
<evidence type="ECO:0000256" key="1">
    <source>
        <dbReference type="SAM" id="MobiDB-lite"/>
    </source>
</evidence>
<proteinExistence type="predicted"/>
<feature type="compositionally biased region" description="Polar residues" evidence="1">
    <location>
        <begin position="57"/>
        <end position="68"/>
    </location>
</feature>